<organism evidence="2 3">
    <name type="scientific">Aphis glycines</name>
    <name type="common">Soybean aphid</name>
    <dbReference type="NCBI Taxonomy" id="307491"/>
    <lineage>
        <taxon>Eukaryota</taxon>
        <taxon>Metazoa</taxon>
        <taxon>Ecdysozoa</taxon>
        <taxon>Arthropoda</taxon>
        <taxon>Hexapoda</taxon>
        <taxon>Insecta</taxon>
        <taxon>Pterygota</taxon>
        <taxon>Neoptera</taxon>
        <taxon>Paraneoptera</taxon>
        <taxon>Hemiptera</taxon>
        <taxon>Sternorrhyncha</taxon>
        <taxon>Aphidomorpha</taxon>
        <taxon>Aphidoidea</taxon>
        <taxon>Aphididae</taxon>
        <taxon>Aphidini</taxon>
        <taxon>Aphis</taxon>
        <taxon>Aphis</taxon>
    </lineage>
</organism>
<name>A0A6G0TH47_APHGL</name>
<feature type="region of interest" description="Disordered" evidence="1">
    <location>
        <begin position="157"/>
        <end position="187"/>
    </location>
</feature>
<keyword evidence="3" id="KW-1185">Reference proteome</keyword>
<evidence type="ECO:0000313" key="3">
    <source>
        <dbReference type="Proteomes" id="UP000475862"/>
    </source>
</evidence>
<dbReference type="EMBL" id="VYZN01000039">
    <property type="protein sequence ID" value="KAE9532416.1"/>
    <property type="molecule type" value="Genomic_DNA"/>
</dbReference>
<comment type="caution">
    <text evidence="2">The sequence shown here is derived from an EMBL/GenBank/DDBJ whole genome shotgun (WGS) entry which is preliminary data.</text>
</comment>
<protein>
    <submittedName>
        <fullName evidence="2">Uncharacterized protein</fullName>
    </submittedName>
</protein>
<evidence type="ECO:0000256" key="1">
    <source>
        <dbReference type="SAM" id="MobiDB-lite"/>
    </source>
</evidence>
<evidence type="ECO:0000313" key="2">
    <source>
        <dbReference type="EMBL" id="KAE9532416.1"/>
    </source>
</evidence>
<dbReference type="Proteomes" id="UP000475862">
    <property type="component" value="Unassembled WGS sequence"/>
</dbReference>
<proteinExistence type="predicted"/>
<accession>A0A6G0TH47</accession>
<dbReference type="AlphaFoldDB" id="A0A6G0TH47"/>
<gene>
    <name evidence="2" type="ORF">AGLY_010039</name>
</gene>
<sequence>MVNTTTIRVTTRADVSVDFFRQIDDRGNHRSEAQDFQHKKKLVRQGETFFNAKFLILKQEIITLRTTSECTAAVRVSISDVGDQSFGDYSTNDKNLCASEEIIMIIIISCRVTIKSLKKMSSDPETENDRHLNKILNLQFIYVSLYLGFGDAFKSKSNNNRNNNNNSNNNNNNNNNNNSNNKNNNNKNNCSCKIINNRLKLIISKREKQTIVNNKKKNLHDTILNL</sequence>
<reference evidence="2 3" key="1">
    <citation type="submission" date="2019-08" db="EMBL/GenBank/DDBJ databases">
        <title>The genome of the soybean aphid Biotype 1, its phylome, world population structure and adaptation to the North American continent.</title>
        <authorList>
            <person name="Giordano R."/>
            <person name="Donthu R.K."/>
            <person name="Hernandez A.G."/>
            <person name="Wright C.L."/>
            <person name="Zimin A.V."/>
        </authorList>
    </citation>
    <scope>NUCLEOTIDE SEQUENCE [LARGE SCALE GENOMIC DNA]</scope>
    <source>
        <tissue evidence="2">Whole aphids</tissue>
    </source>
</reference>